<protein>
    <submittedName>
        <fullName evidence="3">Mini-chromosome maintenance complex-binding protein</fullName>
    </submittedName>
</protein>
<proteinExistence type="predicted"/>
<sequence length="483" mass="50760">MSPSATPKWVPAITKPLSAIASLPVSPDDGKVDISALQAALLQSVGSWDQVPLLTDDNVDGFPCGTLVRYTGMVQDMLNPEYYVGAVQLADGSWVSARFQDQVVDDLKAPVLNDIVTVVGILSIVPELAACCQEDAMDAELAGSHPPTSRCPRLHALAILPGPSPTPAPAPLPPSAIAEARLRTIGLLSLVLGGDDLAAEYLLLQLVGRVHARREDAGVIGTGSLNLTGCPAGQASGPASLSSLGQALALALQALMPRSVCLGLTTSQVLLDETVMSAGTLNEVGVRNLQAVDVLVRTQKVAYDFEFFSLDQEADAPVTVLSCGRSLLKDALGTSLPLAPTAPLAEPESLASMLQTSSLDGVREYLAAVRALDFTIPSHVAEVVEKGEGDLCVVRPACRMFQVTDFPSCPWAHENLVFFPPTDLTSARQKDAAITPASLHHLLNVARLLAVSHGEAELTAGRWAAVQSMELRRSARCNPTPSA</sequence>
<dbReference type="Pfam" id="PF09739">
    <property type="entry name" value="MCM_bind"/>
    <property type="match status" value="4"/>
</dbReference>
<comment type="caution">
    <text evidence="3">The sequence shown here is derived from an EMBL/GenBank/DDBJ whole genome shotgun (WGS) entry which is preliminary data.</text>
</comment>
<dbReference type="Proteomes" id="UP000028924">
    <property type="component" value="Unassembled WGS sequence"/>
</dbReference>
<evidence type="ECO:0000313" key="3">
    <source>
        <dbReference type="EMBL" id="KFM22424.1"/>
    </source>
</evidence>
<dbReference type="GO" id="GO:0006261">
    <property type="term" value="P:DNA-templated DNA replication"/>
    <property type="evidence" value="ECO:0007669"/>
    <property type="project" value="TreeGrafter"/>
</dbReference>
<dbReference type="STRING" id="3075.A0A087S9M0"/>
<dbReference type="eggNOG" id="KOG2545">
    <property type="taxonomic scope" value="Eukaryota"/>
</dbReference>
<dbReference type="GO" id="GO:0003682">
    <property type="term" value="F:chromatin binding"/>
    <property type="evidence" value="ECO:0007669"/>
    <property type="project" value="TreeGrafter"/>
</dbReference>
<dbReference type="GeneID" id="23611562"/>
<keyword evidence="4" id="KW-1185">Reference proteome</keyword>
<dbReference type="RefSeq" id="XP_011399345.1">
    <property type="nucleotide sequence ID" value="XM_011401043.1"/>
</dbReference>
<dbReference type="PANTHER" id="PTHR13489">
    <property type="entry name" value="MINI-CHROMOSOME MAINTENANCE COMPLEX-BINDING PROTEIN"/>
    <property type="match status" value="1"/>
</dbReference>
<comment type="subcellular location">
    <subcellularLocation>
        <location evidence="1">Nucleus</location>
    </subcellularLocation>
</comment>
<reference evidence="3 4" key="1">
    <citation type="journal article" date="2014" name="BMC Genomics">
        <title>Oil accumulation mechanisms of the oleaginous microalga Chlorella protothecoides revealed through its genome, transcriptomes, and proteomes.</title>
        <authorList>
            <person name="Gao C."/>
            <person name="Wang Y."/>
            <person name="Shen Y."/>
            <person name="Yan D."/>
            <person name="He X."/>
            <person name="Dai J."/>
            <person name="Wu Q."/>
        </authorList>
    </citation>
    <scope>NUCLEOTIDE SEQUENCE [LARGE SCALE GENOMIC DNA]</scope>
    <source>
        <strain evidence="3 4">0710</strain>
    </source>
</reference>
<dbReference type="GO" id="GO:0005634">
    <property type="term" value="C:nucleus"/>
    <property type="evidence" value="ECO:0007669"/>
    <property type="project" value="UniProtKB-SubCell"/>
</dbReference>
<evidence type="ECO:0000256" key="1">
    <source>
        <dbReference type="ARBA" id="ARBA00004123"/>
    </source>
</evidence>
<evidence type="ECO:0000256" key="2">
    <source>
        <dbReference type="ARBA" id="ARBA00023242"/>
    </source>
</evidence>
<name>A0A087S9M0_AUXPR</name>
<dbReference type="AlphaFoldDB" id="A0A087S9M0"/>
<gene>
    <name evidence="3" type="ORF">F751_0171</name>
</gene>
<dbReference type="PANTHER" id="PTHR13489:SF0">
    <property type="entry name" value="MINI-CHROMOSOME MAINTENANCE COMPLEX-BINDING PROTEIN"/>
    <property type="match status" value="1"/>
</dbReference>
<dbReference type="EMBL" id="APJO01000706">
    <property type="protein sequence ID" value="KFM22424.1"/>
    <property type="molecule type" value="Genomic_DNA"/>
</dbReference>
<keyword evidence="2" id="KW-0539">Nucleus</keyword>
<evidence type="ECO:0000313" key="4">
    <source>
        <dbReference type="Proteomes" id="UP000028924"/>
    </source>
</evidence>
<dbReference type="InterPro" id="IPR019140">
    <property type="entry name" value="MCM_complex-bd"/>
</dbReference>
<accession>A0A087S9M0</accession>
<dbReference type="KEGG" id="apro:F751_0171"/>
<organism evidence="3 4">
    <name type="scientific">Auxenochlorella protothecoides</name>
    <name type="common">Green microalga</name>
    <name type="synonym">Chlorella protothecoides</name>
    <dbReference type="NCBI Taxonomy" id="3075"/>
    <lineage>
        <taxon>Eukaryota</taxon>
        <taxon>Viridiplantae</taxon>
        <taxon>Chlorophyta</taxon>
        <taxon>core chlorophytes</taxon>
        <taxon>Trebouxiophyceae</taxon>
        <taxon>Chlorellales</taxon>
        <taxon>Chlorellaceae</taxon>
        <taxon>Auxenochlorella</taxon>
    </lineage>
</organism>
<dbReference type="OrthoDB" id="329666at2759"/>